<evidence type="ECO:0000259" key="13">
    <source>
        <dbReference type="Pfam" id="PF02875"/>
    </source>
</evidence>
<dbReference type="STRING" id="999415.HMPREF9943_01302"/>
<accession>M2Q268</accession>
<dbReference type="GO" id="GO:0005737">
    <property type="term" value="C:cytoplasm"/>
    <property type="evidence" value="ECO:0007669"/>
    <property type="project" value="UniProtKB-SubCell"/>
</dbReference>
<comment type="function">
    <text evidence="10 11">Involved in cell wall formation. Catalyzes the final step in the synthesis of UDP-N-acetylmuramoyl-pentapeptide, the precursor of murein.</text>
</comment>
<dbReference type="AlphaFoldDB" id="M2Q268"/>
<dbReference type="Gene3D" id="3.40.1190.10">
    <property type="entry name" value="Mur-like, catalytic domain"/>
    <property type="match status" value="1"/>
</dbReference>
<feature type="binding site" evidence="10">
    <location>
        <begin position="107"/>
        <end position="113"/>
    </location>
    <ligand>
        <name>ATP</name>
        <dbReference type="ChEBI" id="CHEBI:30616"/>
    </ligand>
</feature>
<comment type="catalytic activity">
    <reaction evidence="10 11">
        <text>D-alanyl-D-alanine + UDP-N-acetyl-alpha-D-muramoyl-L-alanyl-gamma-D-glutamyl-meso-2,6-diaminopimelate + ATP = UDP-N-acetyl-alpha-D-muramoyl-L-alanyl-gamma-D-glutamyl-meso-2,6-diaminopimeloyl-D-alanyl-D-alanine + ADP + phosphate + H(+)</text>
        <dbReference type="Rhea" id="RHEA:28374"/>
        <dbReference type="ChEBI" id="CHEBI:15378"/>
        <dbReference type="ChEBI" id="CHEBI:30616"/>
        <dbReference type="ChEBI" id="CHEBI:43474"/>
        <dbReference type="ChEBI" id="CHEBI:57822"/>
        <dbReference type="ChEBI" id="CHEBI:61386"/>
        <dbReference type="ChEBI" id="CHEBI:83905"/>
        <dbReference type="ChEBI" id="CHEBI:456216"/>
        <dbReference type="EC" id="6.3.2.10"/>
    </reaction>
</comment>
<comment type="similarity">
    <text evidence="10">Belongs to the MurCDEF family. MurF subfamily.</text>
</comment>
<keyword evidence="7 10" id="KW-0573">Peptidoglycan synthesis</keyword>
<dbReference type="Pfam" id="PF08245">
    <property type="entry name" value="Mur_ligase_M"/>
    <property type="match status" value="1"/>
</dbReference>
<evidence type="ECO:0000259" key="12">
    <source>
        <dbReference type="Pfam" id="PF01225"/>
    </source>
</evidence>
<protein>
    <recommendedName>
        <fullName evidence="10 11">UDP-N-acetylmuramoyl-tripeptide--D-alanyl-D-alanine ligase</fullName>
        <ecNumber evidence="10 11">6.3.2.10</ecNumber>
    </recommendedName>
    <alternativeName>
        <fullName evidence="10">D-alanyl-D-alanine-adding enzyme</fullName>
    </alternativeName>
</protein>
<dbReference type="UniPathway" id="UPA00219"/>
<comment type="pathway">
    <text evidence="10 11">Cell wall biogenesis; peptidoglycan biosynthesis.</text>
</comment>
<dbReference type="GO" id="GO:0009252">
    <property type="term" value="P:peptidoglycan biosynthetic process"/>
    <property type="evidence" value="ECO:0007669"/>
    <property type="project" value="UniProtKB-UniRule"/>
</dbReference>
<dbReference type="OrthoDB" id="9801978at2"/>
<reference evidence="15 16" key="1">
    <citation type="submission" date="2013-02" db="EMBL/GenBank/DDBJ databases">
        <title>The Genome Sequence of Lactobacillus catenaformis F0143.</title>
        <authorList>
            <consortium name="The Broad Institute Genome Sequencing Platform"/>
            <person name="Earl A."/>
            <person name="Ward D."/>
            <person name="Feldgarden M."/>
            <person name="Gevers D."/>
            <person name="Izard J."/>
            <person name="Blanton J.M."/>
            <person name="Mathney J."/>
            <person name="Dewhirst F.E."/>
            <person name="Young S.K."/>
            <person name="Zeng Q."/>
            <person name="Gargeya S."/>
            <person name="Fitzgerald M."/>
            <person name="Haas B."/>
            <person name="Abouelleil A."/>
            <person name="Alvarado L."/>
            <person name="Arachchi H.M."/>
            <person name="Berlin A."/>
            <person name="Chapman S.B."/>
            <person name="Gearin G."/>
            <person name="Goldberg J."/>
            <person name="Griggs A."/>
            <person name="Gujja S."/>
            <person name="Hansen M."/>
            <person name="Heiman D."/>
            <person name="Howarth C."/>
            <person name="Larimer J."/>
            <person name="Lui A."/>
            <person name="MacDonald P.J.P."/>
            <person name="McCowen C."/>
            <person name="Montmayeur A."/>
            <person name="Murphy C."/>
            <person name="Neiman D."/>
            <person name="Pearson M."/>
            <person name="Priest M."/>
            <person name="Roberts A."/>
            <person name="Saif S."/>
            <person name="Shea T."/>
            <person name="Sisk P."/>
            <person name="Stolte C."/>
            <person name="Sykes S."/>
            <person name="Wortman J."/>
            <person name="Nusbaum C."/>
            <person name="Birren B."/>
        </authorList>
    </citation>
    <scope>NUCLEOTIDE SEQUENCE [LARGE SCALE GENOMIC DNA]</scope>
    <source>
        <strain evidence="15 16">OT 569</strain>
    </source>
</reference>
<dbReference type="InterPro" id="IPR036615">
    <property type="entry name" value="Mur_ligase_C_dom_sf"/>
</dbReference>
<evidence type="ECO:0000256" key="7">
    <source>
        <dbReference type="ARBA" id="ARBA00022984"/>
    </source>
</evidence>
<comment type="subcellular location">
    <subcellularLocation>
        <location evidence="10 11">Cytoplasm</location>
    </subcellularLocation>
</comment>
<name>M2Q268_9FIRM</name>
<sequence>MKISEIVEATGGTLLCGNLNDEVNSFSHDTRTIKQGDMYIPIIGEVFDGHQFINQAFEKGASSIITSLPMSDDTHNIILVKDTHQALGDMARWVRINSHAKVIGITGSVGKTSTKDMIYSVVSTRYKALKTIGNYNNDIGLPQTILRYQDEEVMVIEMGMNHLKEIDYLTHIALPDIAVITNVGTAHIGEVGSREKILEAKMEITHGLNENGLLIVNGDNDLLQTIKEDHFLLETIGIDNPASLNAYDICLEETRSTFMIDYHNQPYQVTVNVPGKHFVYNALISIQTGLALSIDIKDCIRGVACFELTKNRADMIETAQHVRIYDGTYNANVDSMKASIDVLSQHKDRKIAVLGDMLELGDYEERLHREVGTYLSDQNIDITLTVGKGAYYIYDEVIKAGKKAYHFANNKKLIDYLKNIIHPNDVVLIKGSNGMYLKEVVKSLEENI</sequence>
<dbReference type="GO" id="GO:0005524">
    <property type="term" value="F:ATP binding"/>
    <property type="evidence" value="ECO:0007669"/>
    <property type="project" value="UniProtKB-UniRule"/>
</dbReference>
<dbReference type="InterPro" id="IPR035911">
    <property type="entry name" value="MurE/MurF_N"/>
</dbReference>
<comment type="caution">
    <text evidence="15">The sequence shown here is derived from an EMBL/GenBank/DDBJ whole genome shotgun (WGS) entry which is preliminary data.</text>
</comment>
<feature type="domain" description="Mur ligase C-terminal" evidence="13">
    <location>
        <begin position="312"/>
        <end position="432"/>
    </location>
</feature>
<evidence type="ECO:0000256" key="1">
    <source>
        <dbReference type="ARBA" id="ARBA00022490"/>
    </source>
</evidence>
<dbReference type="GO" id="GO:0051301">
    <property type="term" value="P:cell division"/>
    <property type="evidence" value="ECO:0007669"/>
    <property type="project" value="UniProtKB-KW"/>
</dbReference>
<dbReference type="GO" id="GO:0008360">
    <property type="term" value="P:regulation of cell shape"/>
    <property type="evidence" value="ECO:0007669"/>
    <property type="project" value="UniProtKB-KW"/>
</dbReference>
<evidence type="ECO:0000256" key="9">
    <source>
        <dbReference type="ARBA" id="ARBA00023316"/>
    </source>
</evidence>
<evidence type="ECO:0000256" key="2">
    <source>
        <dbReference type="ARBA" id="ARBA00022598"/>
    </source>
</evidence>
<evidence type="ECO:0000256" key="3">
    <source>
        <dbReference type="ARBA" id="ARBA00022618"/>
    </source>
</evidence>
<dbReference type="InterPro" id="IPR036565">
    <property type="entry name" value="Mur-like_cat_sf"/>
</dbReference>
<dbReference type="GO" id="GO:0047480">
    <property type="term" value="F:UDP-N-acetylmuramoyl-tripeptide-D-alanyl-D-alanine ligase activity"/>
    <property type="evidence" value="ECO:0007669"/>
    <property type="project" value="UniProtKB-UniRule"/>
</dbReference>
<keyword evidence="1 10" id="KW-0963">Cytoplasm</keyword>
<dbReference type="SUPFAM" id="SSF63418">
    <property type="entry name" value="MurE/MurF N-terminal domain"/>
    <property type="match status" value="1"/>
</dbReference>
<keyword evidence="16" id="KW-1185">Reference proteome</keyword>
<proteinExistence type="inferred from homology"/>
<evidence type="ECO:0000256" key="4">
    <source>
        <dbReference type="ARBA" id="ARBA00022741"/>
    </source>
</evidence>
<dbReference type="Gene3D" id="3.90.190.20">
    <property type="entry name" value="Mur ligase, C-terminal domain"/>
    <property type="match status" value="1"/>
</dbReference>
<dbReference type="GO" id="GO:0008766">
    <property type="term" value="F:UDP-N-acetylmuramoylalanyl-D-glutamyl-2,6-diaminopimelate-D-alanyl-D-alanine ligase activity"/>
    <property type="evidence" value="ECO:0007669"/>
    <property type="project" value="RHEA"/>
</dbReference>
<keyword evidence="8 10" id="KW-0131">Cell cycle</keyword>
<keyword evidence="9 10" id="KW-0961">Cell wall biogenesis/degradation</keyword>
<dbReference type="EC" id="6.3.2.10" evidence="10 11"/>
<dbReference type="InterPro" id="IPR000713">
    <property type="entry name" value="Mur_ligase_N"/>
</dbReference>
<dbReference type="Gene3D" id="3.40.1390.10">
    <property type="entry name" value="MurE/MurF, N-terminal domain"/>
    <property type="match status" value="1"/>
</dbReference>
<dbReference type="Proteomes" id="UP000011758">
    <property type="component" value="Unassembled WGS sequence"/>
</dbReference>
<dbReference type="SUPFAM" id="SSF53623">
    <property type="entry name" value="MurD-like peptide ligases, catalytic domain"/>
    <property type="match status" value="1"/>
</dbReference>
<evidence type="ECO:0000256" key="8">
    <source>
        <dbReference type="ARBA" id="ARBA00023306"/>
    </source>
</evidence>
<dbReference type="NCBIfam" id="TIGR01143">
    <property type="entry name" value="murF"/>
    <property type="match status" value="1"/>
</dbReference>
<evidence type="ECO:0000256" key="5">
    <source>
        <dbReference type="ARBA" id="ARBA00022840"/>
    </source>
</evidence>
<dbReference type="HAMAP" id="MF_02019">
    <property type="entry name" value="MurF"/>
    <property type="match status" value="1"/>
</dbReference>
<dbReference type="eggNOG" id="COG0770">
    <property type="taxonomic scope" value="Bacteria"/>
</dbReference>
<keyword evidence="4 10" id="KW-0547">Nucleotide-binding</keyword>
<dbReference type="Pfam" id="PF01225">
    <property type="entry name" value="Mur_ligase"/>
    <property type="match status" value="1"/>
</dbReference>
<keyword evidence="5 10" id="KW-0067">ATP-binding</keyword>
<dbReference type="InterPro" id="IPR051046">
    <property type="entry name" value="MurCDEF_CellWall_CoF430Synth"/>
</dbReference>
<dbReference type="InterPro" id="IPR004101">
    <property type="entry name" value="Mur_ligase_C"/>
</dbReference>
<dbReference type="SUPFAM" id="SSF53244">
    <property type="entry name" value="MurD-like peptide ligases, peptide-binding domain"/>
    <property type="match status" value="1"/>
</dbReference>
<dbReference type="InterPro" id="IPR013221">
    <property type="entry name" value="Mur_ligase_cen"/>
</dbReference>
<dbReference type="PANTHER" id="PTHR43024:SF1">
    <property type="entry name" value="UDP-N-ACETYLMURAMOYL-TRIPEPTIDE--D-ALANYL-D-ALANINE LIGASE"/>
    <property type="match status" value="1"/>
</dbReference>
<evidence type="ECO:0000259" key="14">
    <source>
        <dbReference type="Pfam" id="PF08245"/>
    </source>
</evidence>
<dbReference type="EMBL" id="AGEJ01000021">
    <property type="protein sequence ID" value="EMD16376.1"/>
    <property type="molecule type" value="Genomic_DNA"/>
</dbReference>
<organism evidence="15 16">
    <name type="scientific">Eggerthia catenaformis OT 569 = DSM 20559</name>
    <dbReference type="NCBI Taxonomy" id="999415"/>
    <lineage>
        <taxon>Bacteria</taxon>
        <taxon>Bacillati</taxon>
        <taxon>Bacillota</taxon>
        <taxon>Erysipelotrichia</taxon>
        <taxon>Erysipelotrichales</taxon>
        <taxon>Coprobacillaceae</taxon>
        <taxon>Eggerthia</taxon>
    </lineage>
</organism>
<evidence type="ECO:0000256" key="6">
    <source>
        <dbReference type="ARBA" id="ARBA00022960"/>
    </source>
</evidence>
<keyword evidence="3 10" id="KW-0132">Cell division</keyword>
<dbReference type="PATRIC" id="fig|999415.3.peg.1321"/>
<dbReference type="InterPro" id="IPR005863">
    <property type="entry name" value="UDP-N-AcMur_synth"/>
</dbReference>
<keyword evidence="2 10" id="KW-0436">Ligase</keyword>
<dbReference type="PANTHER" id="PTHR43024">
    <property type="entry name" value="UDP-N-ACETYLMURAMOYL-TRIPEPTIDE--D-ALANYL-D-ALANINE LIGASE"/>
    <property type="match status" value="1"/>
</dbReference>
<keyword evidence="6 10" id="KW-0133">Cell shape</keyword>
<feature type="domain" description="Mur ligase N-terminal catalytic" evidence="12">
    <location>
        <begin position="26"/>
        <end position="92"/>
    </location>
</feature>
<feature type="domain" description="Mur ligase central" evidence="14">
    <location>
        <begin position="105"/>
        <end position="287"/>
    </location>
</feature>
<evidence type="ECO:0000313" key="16">
    <source>
        <dbReference type="Proteomes" id="UP000011758"/>
    </source>
</evidence>
<gene>
    <name evidence="10" type="primary">murF</name>
    <name evidence="15" type="ORF">HMPREF9943_01302</name>
</gene>
<dbReference type="Pfam" id="PF02875">
    <property type="entry name" value="Mur_ligase_C"/>
    <property type="match status" value="1"/>
</dbReference>
<evidence type="ECO:0000313" key="15">
    <source>
        <dbReference type="EMBL" id="EMD16376.1"/>
    </source>
</evidence>
<evidence type="ECO:0000256" key="10">
    <source>
        <dbReference type="HAMAP-Rule" id="MF_02019"/>
    </source>
</evidence>
<dbReference type="GO" id="GO:0071555">
    <property type="term" value="P:cell wall organization"/>
    <property type="evidence" value="ECO:0007669"/>
    <property type="project" value="UniProtKB-KW"/>
</dbReference>
<evidence type="ECO:0000256" key="11">
    <source>
        <dbReference type="RuleBase" id="RU004136"/>
    </source>
</evidence>
<dbReference type="RefSeq" id="WP_004803253.1">
    <property type="nucleotide sequence ID" value="NZ_KB446648.1"/>
</dbReference>